<dbReference type="Gene3D" id="2.60.40.10">
    <property type="entry name" value="Immunoglobulins"/>
    <property type="match status" value="18"/>
</dbReference>
<dbReference type="SMART" id="SM00736">
    <property type="entry name" value="CADG"/>
    <property type="match status" value="5"/>
</dbReference>
<dbReference type="InterPro" id="IPR031325">
    <property type="entry name" value="RHS_repeat"/>
</dbReference>
<dbReference type="InterPro" id="IPR002126">
    <property type="entry name" value="Cadherin-like_dom"/>
</dbReference>
<proteinExistence type="predicted"/>
<dbReference type="PANTHER" id="PTHR32305:SF15">
    <property type="entry name" value="PROTEIN RHSA-RELATED"/>
    <property type="match status" value="1"/>
</dbReference>
<dbReference type="NCBIfam" id="TIGR01643">
    <property type="entry name" value="YD_repeat_2x"/>
    <property type="match status" value="6"/>
</dbReference>
<dbReference type="PROSITE" id="PS50268">
    <property type="entry name" value="CADHERIN_2"/>
    <property type="match status" value="1"/>
</dbReference>
<dbReference type="InterPro" id="IPR013783">
    <property type="entry name" value="Ig-like_fold"/>
</dbReference>
<dbReference type="Pfam" id="PF17963">
    <property type="entry name" value="Big_9"/>
    <property type="match status" value="1"/>
</dbReference>
<dbReference type="SUPFAM" id="SSF49313">
    <property type="entry name" value="Cadherin-like"/>
    <property type="match status" value="12"/>
</dbReference>
<dbReference type="Gene3D" id="2.180.10.10">
    <property type="entry name" value="RHS repeat-associated core"/>
    <property type="match status" value="4"/>
</dbReference>
<dbReference type="GO" id="GO:0007156">
    <property type="term" value="P:homophilic cell adhesion via plasma membrane adhesion molecules"/>
    <property type="evidence" value="ECO:0007669"/>
    <property type="project" value="InterPro"/>
</dbReference>
<feature type="compositionally biased region" description="Polar residues" evidence="2">
    <location>
        <begin position="551"/>
        <end position="571"/>
    </location>
</feature>
<dbReference type="GO" id="GO:0016020">
    <property type="term" value="C:membrane"/>
    <property type="evidence" value="ECO:0007669"/>
    <property type="project" value="InterPro"/>
</dbReference>
<dbReference type="InterPro" id="IPR050708">
    <property type="entry name" value="T6SS_VgrG/RHS"/>
</dbReference>
<dbReference type="CDD" id="cd11304">
    <property type="entry name" value="Cadherin_repeat"/>
    <property type="match status" value="1"/>
</dbReference>
<dbReference type="GO" id="GO:0005509">
    <property type="term" value="F:calcium ion binding"/>
    <property type="evidence" value="ECO:0007669"/>
    <property type="project" value="InterPro"/>
</dbReference>
<gene>
    <name evidence="4" type="ORF">NIES2135_66210</name>
</gene>
<feature type="region of interest" description="Disordered" evidence="2">
    <location>
        <begin position="551"/>
        <end position="572"/>
    </location>
</feature>
<geneLocation type="plasmid" evidence="4">
    <name>plasmid2</name>
</geneLocation>
<evidence type="ECO:0000256" key="2">
    <source>
        <dbReference type="SAM" id="MobiDB-lite"/>
    </source>
</evidence>
<dbReference type="Gene3D" id="2.60.40.60">
    <property type="entry name" value="Cadherins"/>
    <property type="match status" value="1"/>
</dbReference>
<keyword evidence="5" id="KW-1185">Reference proteome</keyword>
<protein>
    <submittedName>
        <fullName evidence="4">YD repeat protein</fullName>
    </submittedName>
</protein>
<dbReference type="InterPro" id="IPR006530">
    <property type="entry name" value="YD"/>
</dbReference>
<dbReference type="SMART" id="SM00112">
    <property type="entry name" value="CA"/>
    <property type="match status" value="1"/>
</dbReference>
<dbReference type="Pfam" id="PF05345">
    <property type="entry name" value="He_PIG"/>
    <property type="match status" value="10"/>
</dbReference>
<dbReference type="Pfam" id="PF25023">
    <property type="entry name" value="TEN_YD-shell"/>
    <property type="match status" value="3"/>
</dbReference>
<evidence type="ECO:0000256" key="1">
    <source>
        <dbReference type="ARBA" id="ARBA00022737"/>
    </source>
</evidence>
<dbReference type="Gene3D" id="2.60.120.380">
    <property type="match status" value="14"/>
</dbReference>
<dbReference type="InterPro" id="IPR056823">
    <property type="entry name" value="TEN-like_YD-shell"/>
</dbReference>
<dbReference type="InterPro" id="IPR044016">
    <property type="entry name" value="Big_13"/>
</dbReference>
<dbReference type="NCBIfam" id="NF033510">
    <property type="entry name" value="Ca_tandemer"/>
    <property type="match status" value="3"/>
</dbReference>
<accession>A0A1Z4JSP8</accession>
<sequence>MSSSDQILGQNSQDVFAKPFLQEASLLNSVASLGIQSNQPNNSLAAPTPTLTPITPAPADVIIGKNMTPDWFLPPLASQTAATVPIGNSNTIDPLTGNRSSATLATTTTPTPLPTFSIIAEGRVTVNGNSDFDGVANDLTDDVFIYAGNGFNLNGNTDLATQRDASGNIIVDSQGRSVLRPYAVSVGPNAGSSSVNGLNRYAGLIPPPVAPRQTVAVPVYADLRQQELDRRIPTGTTTVTFDAKQNSLKNAQDWNRLFPTSGTATQPRVVRVVNGSLNIPNNVIFSNMVIIVENGNITMGNNQSLDNVALVANAGTIDLSNIQAKNLAAFASGGISTNGGARFDGTTLLVNNSGDITFNSATKTFDATQNLRVISQGNILYNGATNTRGNFVAAQSFTFNGTSSLYGSIQAKGDITFNGRSSVVAIDQIAPTITARLERDTAPSGTTNTDRLTFDATIVGQVTDNIAIAQFKAGIDAMSSANFVNILPQRQADGTFRLTRSQLEQINGGTLVDGVHTLKLQAIDQAGNASAIFELTFTLDTKAPTISSPDLITASDSGRSNTDNLTNTSRPTLEGTAEAGAIVRLYQNNQLIGQAISTETGAWAFQVAPLADGQYSFTTTAEDAAGNVSLPSAPLLVTIDTKVDAPINLDLIPPSDSGQSDRDDITNQTSPIIAGQAETGTIVKLYRETVLIGETTTDANGRWQVATTALSNGTHRLTATATDAAGNVSSPSSPLTIVVDAVQPTLSLTTSTTTPITQVSKLTGSLDGTGSAIASATYFFDGGVERSIVLDAAGRFDQAFDLTGIANGNRILTIITTDVAGNVRTTQLNVVVAVDKEAPIITAKLVRDTAPDNQTNQDVITFDPTIFGTVRDANPIVEFQARFSNTAPWVNILAQRQADGSFTLTRSQLNLIYGAAVPDGTYTLQLQAKDEFGNVSLFGLGFTLDTIVEAPQNLQLTASSDTGTSGSDRITRIATPTITGRAEPNARVQLFEGTTLVGQTTATEQGTWQMTTIALSNGVHTLSAIATDIAGNVSVPSQAFVVTVDAVLPTLILNQAIDVAPLTDGARLSGIINGTGSAIAQILYRWTNGQPVSINADADGAFDQELDFAGIGNGLQTLTIVAVDVAGNISTQTFNVTVALDTDAPLGTATLLNDTAMGGTTNTDRITSDPTITGTVLDANQIVAFRASVNDANPTVNVLAAVDAQGRFMLDRARLEQILGSTLSDGTQTVYLQAVDQYNNVSQIFEVSFVLDTSLALSVTLDPAFDSAPVGDSQTISSVVSLSGQVEAGAIVKLVQTGATAIADVNGRFVFENVALALGDNAFTFEAEDIAGNRATTPLIVKRLGSNQAPTDILLSSNTIPENSAAGVLVGTLSTIDPDAGDQHQYTLVDNSNGRFQLIGNELRVAPGAILDYEAATSYTVKVRTTDNGKPNLFFDKVLTIRLSDINERPVFTSTPIINAEAGKLYSYTITTVDPENGDRVIAAKNLPSWLTLTDNGNGTATLTGTPSSNQTGLYAVNLTVTDAGGLTSTQIYLLGVDVVLREGTNFRTSQSVSFTVDRPTLLKFTIDPSFDTTQDFVNDAFEVALVDAKGRSLVPAMAVDREVFFNWTEGESVALGSGATYDSVTKTVILNLTGVPKNTEATLVFRLINNDQDTATEIRIRDLQLIDAPANTLPPVIGYSGATNLLSPVLPNFNVMEDVSSSMAIQYDQTSFDSAKKLLYTTIAVKNNGTYSVDVPLLVAVSRLSDPSVLVRNPDGYTPEGLPYYDFSHLVADGKFDPSELSGDRSLVFYNPNGVQFIYELVVLAQLNRAPKITSQPVAEVVAGNPYTYQIKATDPNQDVLIYSLKVAPDGMTINSQTGVITWATTASSVGNQSVMVEVSDGRGGKTTQVYTLSVLQFPSNRPPQFTSTPTVDAYVGQNYQYDAQAKDPDQDNPLIYSLVSGPDGMSIDALTGRISWKPPAALVLGDTVLSTINAAGQIDEFTFTGVAGQRLYIDPLRFSGNASDWQIEVYSPSNRRVLSVTTLAENQLLALTEAGNYRVRVSQRYGNTGSYGFSIIDIVQTPVLVPEKVVQGKLTPGSEDDLFRFTGRKGQRVFIDKLTNNGSLDWVLYNSNNQYITYSGFSDLEMILPADGEYLLALRGQAGFSAVVDYSFMLVMPDIVSRPMATGALVTSEIAKKGEQDIYTFEGKAGQQLYLDAISGSSMQVSILDPFGRQLTSKYFPTDLSPDQDLVLGMDGLYQVVVDGYLEGIGAYQFRLLDRSQAEEIQTDTDIRGTFDRTGTEVKSYRFSLSDRQYTFFDGLGGSGGWTLFNASGRPVATGRTDNIRELYLESGDYWLIIQGEGSGQFNYGLRVITPEIAPPQSIQLGETVKGAILEKGEQDNYTFVGQAGQQLFFDVPQSNPVTVTIYDPAGRGIFVRYSSDSPSPIVLNTSGTYRVEVDGYERATGNYTFRLLNKAAAIPISFDQTTVQNFESAGLQDSYRFTISERQYVFLDGVAGVGSWQLYGPSGNRIDGRELLTNWEGYLEPGEYWLLTQGNSNSSLGYQFQLITPEFAPAQPKLWQDTITGTISKKGERDAYTFQGTVGQQLFLDVLQFNATIFVEIFDPMDRSLGQFSLNHDQGLSYNSQGLSFSALPLSGTYRVVVDGEGEGVGNYSFRFLQRQDATLVNINSSIPGSFDATASPNAYRFTLDSNRKILIQRESGEGVWELYSPNGRRLTTQSLSSSTMQDLVAGEYWIIVQKSGSTSNYTFRIQDLGDGTVATPSGSRVTFGTPVNGSITSSTPVQTFRFDGTVGQQICLDMIEGTPRQRIAIFDPAGQKIYEAETVNDYGGVVSTLTLSGTYQVVVDNSIGTYSFRLLDKASAEAVALDVEISGTFNNTSDSRLAKSYRFNLAERQYVFFDGQSTSNAGYWRLYDSAGRRINESYLSGDKEFFLDAGSYWLVLQGAPSQPFDYRFKLITPALPAASSFNLGATVSGALVEKGSYDTYSFSGLAGQQIFVDFVEGNNTSIKIYDPAGQIVYEGLGVSDSNSSPPYASSYYNNLVLTQSGIYKVIIDGQNEMTGQYAFRLLNKADAPLVSLDTDIVGQLDSTGRSVRTHRFTLIQGQSLFFDGQGGNGQWWLYGSSGEYVTWDYLSSNRELYLGAGDYWLVMQGLGSSPFDYRLRIITPEIVTAPIFRLGDSVTGTIAEKGSYNTHSFNGTAGQQIFVDILESKVNSTIKIYDPTGELVYDGVGNADFGPDYRRSNYGESHSNYGLVLKQNGLYKIVVDGNDESIGNYVFRLLNRADAFPISLNTIIEGDFDVTGQQAKSYRFSLTNQQYLFLDRLQGTGSWTIYGSNGAKVKFGSFPNDAEFDLSAGDYWLVMQGTSSSDTHYRFSLITPEGATSHITLGQTVNGTLSEKGSRNTHYFTGTAGQQLFFDAVKGNYSSANITIYDPIGDVFFTSLYYYDDYGFSNSNLTLTRDGDYRIVIDGNGETIGDYSFRLLEKSQATEIPFNSITPGSFGATGRESRLYRFTATAGQSLLLATTATNGTSERWRLYAPSGEQITEGELNKNYEWTLSTSGEYLLAFQGSGNINSGFQFQIAQIQRQTSELKFGVVVSEAISAVGQQKLYTFSGQPGQKIFLDALSGSSLRYQLYTPSGVLVYDKAIGDDSGVTTLTEAGTYQLVVEGSGTTIGNYSFAVTDLSGLAPLPFGTSVTGTINSTQQVQFYRIEGKNGQILNFDASANRWDNGSWILYGSTGEILKQFYSSSDTPDFRITLPSSGDYTLALFRSGTNPFNYSFTVTDLTPTSVTVSGLDTLVGETTFSSRQGSISANQVVEQFFTASSGTRVYFDSKNATHTNVRVQVLNPDGSTVFSTLASTEVGPILLEQTGLYKIRIQGVTPSSTGNYHFSLMEVQTKPATIQDNVRRLTLNAEITKPLDPGYTTDILSFEGKVGQRLLFDGILPDGASFLYGNVIAKLIGPSGQTVFDLQASSSSTGAARDFGPFTLTEAGTYNLMIVGQQSAKVDYRFKMHDLSAAQELQTNRVYANNLLRGTDTTLYKISGKAGQRLYFDSIQGRSSDFWTLHRPGDAKEVFSYPYSLSSDFSYVLPTDGEYILSIRGNSTTPGTYRFAVSTIQDAPAILTPGTGESGGTAEEGLGTYSVQIKVSDGKGGSDIQPFQVKVHQNPGNATPTIVSEAITKTFVNRSYTYDVDAIDADGEVLSYSLAEAPQGMFIDNETGVITWNSPIAGTHRVKIRVMDTNGGIDYQVFDLIASSAANGQVVGNVYNDLDRDGNRKLTNPNNLTPYTGITPGEQFANIYTAYDLGVPAGLPYEIAGMTFYRDATGKIDPNTMLVAAAAHSCGGVIFKVKVKRGDGGHIIGFDDDNDPSTPYVGEFFSYAPYISSGLGYGPDNKLFYSTAKGPYSGLGFVPVDIPGAGQLKATSQGSGQGFFNLNYANGSFSNPIQTSLLPSYSSAFVYLPVTAPGFDTGASILVGNSDGDGFIAYQVDSQGNPILATATPFLSDIDNPLGAVVDPITGDILLSSAGRESKDDRGNDRNAILAVRGLGRPVGNEPGLGEWLVYVDRNQNGQRDVSEEFAYTDAQGRYSFNLEVGTYQIRQELQRGWTQTEPLNPIYHQATVIANEIRSGFDFGNYGAPADAPNEAPVLSSDAILTALTEQRYLYRAKASDINGDELTFDLAVKPEGMAIAPNGTVSWVPGADQVGEHSVILRVSDGKGGVTLQSFIVKVEQGNRAPVITSRIPEYQPQVGKAYRYQVGAIDLDQDNLTYSLMQNPSSQSVTPTGVSIDARTGLLTWTPNANQVGGAYIWGPERDLVQPWQVTVKVSDGKSGETYQQLSWTVDPAQVNRAPSITSKPRSSVQVGSDYLYEIKGTDPDGDRLIYQLVTGPQGMTLQDGVVRWNPTAAQTGTHNVVVRVSDGVLTSQQAWTIQASNFVVNHAPIITSAPTQLVANVEKPYSYNLVATDADNDVLLWSLERSPKGMIIDPQSGALRWQPTEDQIGIHKVSVRVLDRFGASSTQIFELQVTGINAPPQIVSTPPTIAGVGQTYSYQAIATDPENQPINFVLGRAPAGAVLHPQTGVLTWTPQAGQLGSQTVEIQAIDDEGAITTQTFTIQVQAEIVNRAPSITSQPTFVADSSAPYTYQVKATDQDAGDQLTYQLLAGPSGVQIDAQTGLLSWATPEVGTYKIVVGAVDRLGLGAAQGFTLTVRTNQAPVIESIAPTEATLGKTYRYDVIARDQDGDALKYALDDASIAKGIKIDNLGRIVWNPTTAQSGQHLVRLTVTDAQGAIDEDTFTITVQADIEKPKVNLVATQTLANVGETVTFRATATDNVSVAGLTLLINGKAVILDAQGFASVKLDQTGNITALATAIDQAGNTGSSALLNVEVFDPTAIFNPVFKLDLSGIPDGVVTAPTEIKGSVGGDGFSRYELAIAPINSDNFRVIASGTNAVNNGTLGTVDPSLLQNDAYTLRLLVYGTNGSVTYLEETVNVAGELKLGNFRLSFTDLAIPVTGIPISLTRTYDTLTSNQSDDFGYGWRMEFRDTDLRTSLRKPTEEEALLDRYPAFDDRTKVFITLPGGKRETFSFKAKQVTQIDGMPLGQFASYFYEPTFVSEKGSTSKLSIEFNNYIRTDANGRYIGQQGQPFNPADRLFGGVYVLTTKDGTQYRIDAKTGDLLTVKDTNGNTLTYTDDAIVSSTGQKVTFERDAAGRIVSVKDPTQEYIRYEYDANGDLVSVTDREKNVTRMVYDTSYDDPNYANDATTIDPTRTKRSHFLREIIDPLGRVGARSEYDENGRLKQIVDANGKAVEMSYDLNNDRQVVRDQLGNETVYVYDDRGNVLTEIDAEGKITQRKYDENNWVTEETIVSDRSDDNFNDDVVIGFTTRYEYDAKGNKLSEETGIVTRRDRQGNLISETSLGLKTYSTYGDKGRLLSETDALGRTMLNRYDARGNLTQAEDALKQTSSYIYESNGLLKGLTDANDKATSFSYDARGNVNQVKDALGFTTDYTYNDRGDKLTEMRYRKKADGTIETLLTTWTYDSEGRVKTMTDAEQNRTVYGYDNLGRQIWVLDARGYVTESKYNTKGELEANLSSDGTVYRYDAATDALVVVQAGTGTRRQVTYNYDDAGRKISETDALNRTTRYLYDKVGRLIEVILPDATPNNWDDNPRTKTEYYSDGLVKAQIDERGNRTEFRYDSAGRQVEIIYADLTPNDLSDNPRTKYEYDRAGQQSAVIDALNRRTEYQYDDLGRLKKTIFADKTFVETEYDKLGRRIASIDPNGKRTEYEYDALGRLIGVKNALNDWTHYDYNESGNLISVTDAEQRITRYEYDKLGRRTATILPLNQRSTMLYDAVGNTKSITDFNGRTITYDYDYSNWLTQKNFQDGSKVAYTYTLNGQRDAIAFKNANGATTELYNWNYDERDRLIKRTDTIGMGSNQTTREIEYGYDVAGNKTWTKTASGTTAYTYDERNRLDTVLQDGVLQADYTYDAINNLISTKFGNGTEEVREYDVLNRLKSLENRKLTAAGTVESVISRFDYTSDKVGNRTTVTELSGRSMTYTYDDLYRLTKEVIDETGTIDDRTIEYSYDRVGNRLWKKETLDSATTQTDYQYDRNDRLEWEKVNGNTTVSYTYDAHGSTLTKTENGTKTSYVWNDDKRLIAATIEDANGVVQQLQYRYNDDGIRVASIVNGQETRFLLDEVQPYAQVLEEYAPNGTVAVSYVYGNDLISQTQGGQTTYYHVDGLGSTTELTDTTGNVVSRSRYDAFGNGVRNEGAIANKYLFTGEQFDSTLGDYYLRDRFYDSSTGRFTRRDTYAGRLYEPLTLHKYIYGNASPVNLVDPTGFSSQDPEELSRSQIGTLVEVAIASQYTIDPDFIGDNIYTGTNTAIGCGVGKNRLLCPDILNYDQKHYMEVKPFTPRGQREASRKMGIYKASLQPEYMPNTTWKAIPNIGSVIIVNGSLTAIYYNDNGVLYYTTRNNLADAIIALGALTAAARKQLKKWREGGEPETSLSPGFQPSLSSTTSYIQQANVSLIAAIAAASIVARYGWI</sequence>
<dbReference type="Pfam" id="PF05593">
    <property type="entry name" value="RHS_repeat"/>
    <property type="match status" value="2"/>
</dbReference>
<evidence type="ECO:0000313" key="5">
    <source>
        <dbReference type="Proteomes" id="UP000217895"/>
    </source>
</evidence>
<dbReference type="InterPro" id="IPR015919">
    <property type="entry name" value="Cadherin-like_sf"/>
</dbReference>
<organism evidence="4 5">
    <name type="scientific">Leptolyngbya boryana NIES-2135</name>
    <dbReference type="NCBI Taxonomy" id="1973484"/>
    <lineage>
        <taxon>Bacteria</taxon>
        <taxon>Bacillati</taxon>
        <taxon>Cyanobacteriota</taxon>
        <taxon>Cyanophyceae</taxon>
        <taxon>Leptolyngbyales</taxon>
        <taxon>Leptolyngbyaceae</taxon>
        <taxon>Leptolyngbya group</taxon>
        <taxon>Leptolyngbya</taxon>
    </lineage>
</organism>
<reference evidence="4 5" key="1">
    <citation type="submission" date="2017-06" db="EMBL/GenBank/DDBJ databases">
        <title>Genome sequencing of cyanobaciteial culture collection at National Institute for Environmental Studies (NIES).</title>
        <authorList>
            <person name="Hirose Y."/>
            <person name="Shimura Y."/>
            <person name="Fujisawa T."/>
            <person name="Nakamura Y."/>
            <person name="Kawachi M."/>
        </authorList>
    </citation>
    <scope>NUCLEOTIDE SEQUENCE [LARGE SCALE GENOMIC DNA]</scope>
    <source>
        <strain evidence="4 5">NIES-2135</strain>
        <plasmid evidence="5">Plasmid Plasmid2 dna</plasmid>
    </source>
</reference>
<feature type="domain" description="Cadherin" evidence="3">
    <location>
        <begin position="1359"/>
        <end position="1452"/>
    </location>
</feature>
<dbReference type="SUPFAM" id="SSF117074">
    <property type="entry name" value="Hypothetical protein PA1324"/>
    <property type="match status" value="1"/>
</dbReference>
<dbReference type="InterPro" id="IPR006644">
    <property type="entry name" value="Cadg"/>
</dbReference>
<dbReference type="EMBL" id="AP018205">
    <property type="protein sequence ID" value="BAY59744.1"/>
    <property type="molecule type" value="Genomic_DNA"/>
</dbReference>
<dbReference type="Pfam" id="PF19077">
    <property type="entry name" value="Big_13"/>
    <property type="match status" value="3"/>
</dbReference>
<keyword evidence="1" id="KW-0677">Repeat</keyword>
<evidence type="ECO:0000259" key="3">
    <source>
        <dbReference type="PROSITE" id="PS50268"/>
    </source>
</evidence>
<name>A0A1Z4JSP8_LEPBY</name>
<dbReference type="Proteomes" id="UP000217895">
    <property type="component" value="Plasmid Plasmid2 dna"/>
</dbReference>
<dbReference type="PANTHER" id="PTHR32305">
    <property type="match status" value="1"/>
</dbReference>
<keyword evidence="4" id="KW-0614">Plasmid</keyword>
<dbReference type="NCBIfam" id="TIGR03696">
    <property type="entry name" value="Rhs_assc_core"/>
    <property type="match status" value="1"/>
</dbReference>
<dbReference type="InterPro" id="IPR022385">
    <property type="entry name" value="Rhs_assc_core"/>
</dbReference>
<evidence type="ECO:0000313" key="4">
    <source>
        <dbReference type="EMBL" id="BAY59744.1"/>
    </source>
</evidence>